<protein>
    <recommendedName>
        <fullName evidence="3">Heme oxygenase</fullName>
    </recommendedName>
</protein>
<comment type="caution">
    <text evidence="1">The sequence shown here is derived from an EMBL/GenBank/DDBJ whole genome shotgun (WGS) entry which is preliminary data.</text>
</comment>
<dbReference type="SUPFAM" id="SSF48613">
    <property type="entry name" value="Heme oxygenase-like"/>
    <property type="match status" value="1"/>
</dbReference>
<sequence>MIGTGAARLTLRSATAEHHDRVDKVFSAAALDRREGYGQFLTAQAGALFATERALDNGRAETVVPDWPSRRRAELLRGDLIAFGLSPPPPLDRLELNGDAALLGAIYVLEGSRLGGALLKRSVPAHFPTAFLSGGNSLSWRRLLSIIDERLKAADDMNSAITAASEVFALFERSGRMFLRAN</sequence>
<dbReference type="EMBL" id="QWLV01000004">
    <property type="protein sequence ID" value="RHW17372.1"/>
    <property type="molecule type" value="Genomic_DNA"/>
</dbReference>
<keyword evidence="2" id="KW-1185">Reference proteome</keyword>
<dbReference type="Proteomes" id="UP000266693">
    <property type="component" value="Unassembled WGS sequence"/>
</dbReference>
<name>A0A396RPZ8_9SPHN</name>
<dbReference type="CDD" id="cd19166">
    <property type="entry name" value="HemeO-bac"/>
    <property type="match status" value="1"/>
</dbReference>
<dbReference type="AlphaFoldDB" id="A0A396RPZ8"/>
<evidence type="ECO:0008006" key="3">
    <source>
        <dbReference type="Google" id="ProtNLM"/>
    </source>
</evidence>
<organism evidence="1 2">
    <name type="scientific">Sphingomonas gilva</name>
    <dbReference type="NCBI Taxonomy" id="2305907"/>
    <lineage>
        <taxon>Bacteria</taxon>
        <taxon>Pseudomonadati</taxon>
        <taxon>Pseudomonadota</taxon>
        <taxon>Alphaproteobacteria</taxon>
        <taxon>Sphingomonadales</taxon>
        <taxon>Sphingomonadaceae</taxon>
        <taxon>Sphingomonas</taxon>
    </lineage>
</organism>
<gene>
    <name evidence="1" type="ORF">D1610_10375</name>
</gene>
<dbReference type="Gene3D" id="1.20.910.10">
    <property type="entry name" value="Heme oxygenase-like"/>
    <property type="match status" value="1"/>
</dbReference>
<reference evidence="1 2" key="1">
    <citation type="submission" date="2018-08" db="EMBL/GenBank/DDBJ databases">
        <title>The multiple taxonomic identification of Sphingomonas gilva.</title>
        <authorList>
            <person name="Zhu D."/>
            <person name="Zheng S."/>
        </authorList>
    </citation>
    <scope>NUCLEOTIDE SEQUENCE [LARGE SCALE GENOMIC DNA]</scope>
    <source>
        <strain evidence="1 2">ZDH117</strain>
    </source>
</reference>
<dbReference type="OrthoDB" id="9149607at2"/>
<dbReference type="InterPro" id="IPR016084">
    <property type="entry name" value="Haem_Oase-like_multi-hlx"/>
</dbReference>
<evidence type="ECO:0000313" key="2">
    <source>
        <dbReference type="Proteomes" id="UP000266693"/>
    </source>
</evidence>
<evidence type="ECO:0000313" key="1">
    <source>
        <dbReference type="EMBL" id="RHW17372.1"/>
    </source>
</evidence>
<dbReference type="RefSeq" id="WP_118864120.1">
    <property type="nucleotide sequence ID" value="NZ_QWLV01000004.1"/>
</dbReference>
<proteinExistence type="predicted"/>
<accession>A0A396RPZ8</accession>